<feature type="region of interest" description="Disordered" evidence="1">
    <location>
        <begin position="153"/>
        <end position="182"/>
    </location>
</feature>
<evidence type="ECO:0000313" key="2">
    <source>
        <dbReference type="EMBL" id="VEN56022.1"/>
    </source>
</evidence>
<organism evidence="2 3">
    <name type="scientific">Callosobruchus maculatus</name>
    <name type="common">Southern cowpea weevil</name>
    <name type="synonym">Pulse bruchid</name>
    <dbReference type="NCBI Taxonomy" id="64391"/>
    <lineage>
        <taxon>Eukaryota</taxon>
        <taxon>Metazoa</taxon>
        <taxon>Ecdysozoa</taxon>
        <taxon>Arthropoda</taxon>
        <taxon>Hexapoda</taxon>
        <taxon>Insecta</taxon>
        <taxon>Pterygota</taxon>
        <taxon>Neoptera</taxon>
        <taxon>Endopterygota</taxon>
        <taxon>Coleoptera</taxon>
        <taxon>Polyphaga</taxon>
        <taxon>Cucujiformia</taxon>
        <taxon>Chrysomeloidea</taxon>
        <taxon>Chrysomelidae</taxon>
        <taxon>Bruchinae</taxon>
        <taxon>Bruchini</taxon>
        <taxon>Callosobruchus</taxon>
    </lineage>
</organism>
<evidence type="ECO:0008006" key="4">
    <source>
        <dbReference type="Google" id="ProtNLM"/>
    </source>
</evidence>
<dbReference type="Proteomes" id="UP000410492">
    <property type="component" value="Unassembled WGS sequence"/>
</dbReference>
<evidence type="ECO:0000313" key="3">
    <source>
        <dbReference type="Proteomes" id="UP000410492"/>
    </source>
</evidence>
<sequence length="613" mass="70133">MECDSTHTLIERKLKNREIHMPNQYALAIKEARRKPFPLDVHYVTHDFFMKYDDKNVYTYQSIRPGRNVNDARVADVKTFKYCPDGKISYKLSYEDEYVELPCRSNAGNSNNHTRLKLYDNRIKITEQKFKHLQELTSVLSQEVKDFYASLPYDSQDKKQGNKKTKQKTESDEESETNEEVVNIEETRIPTKATKLKSTTKYKNKVNKKAKQTLESDEKLEKKQKQLRCTLSIELSTSIGVGKAPHGEGQWQTSSSKEAHVVPSAIAPSVAFPNEHQAYEFLWKLFSTCTLQPGDDNAELATSETTDSVIGEASGRVTENMFNSSFLHFAMNDGPSYTEDQLAGMPIVIASCDGNYSLEPPEPVADISTTPEAKEKFRSELEKWKIEKRQQRQQSSNKNKIWRQQVKTSKKGKRKKRKETVMNEHEPHEPLILTVREENIPHHTFPLPSERNIHAVIRGIPTSTTEQEVKGELEQKGYDPQHIIRLKRNGGVPMPLVVVILPKTEKSQQVFNEHEFLGLSIRVEVQKNSRLIKTISEAFNVHFVSIGETYAKNIIRPNTPPPISQINQKNIFLNPITPSEVINIISSLKNRKVRGVSEELALPLRTTPMGYIE</sequence>
<feature type="compositionally biased region" description="Basic and acidic residues" evidence="1">
    <location>
        <begin position="419"/>
        <end position="430"/>
    </location>
</feature>
<dbReference type="AlphaFoldDB" id="A0A653D750"/>
<reference evidence="2 3" key="1">
    <citation type="submission" date="2019-01" db="EMBL/GenBank/DDBJ databases">
        <authorList>
            <person name="Sayadi A."/>
        </authorList>
    </citation>
    <scope>NUCLEOTIDE SEQUENCE [LARGE SCALE GENOMIC DNA]</scope>
</reference>
<evidence type="ECO:0000256" key="1">
    <source>
        <dbReference type="SAM" id="MobiDB-lite"/>
    </source>
</evidence>
<proteinExistence type="predicted"/>
<gene>
    <name evidence="2" type="ORF">CALMAC_LOCUS15030</name>
</gene>
<feature type="region of interest" description="Disordered" evidence="1">
    <location>
        <begin position="385"/>
        <end position="430"/>
    </location>
</feature>
<dbReference type="EMBL" id="CAACVG010010531">
    <property type="protein sequence ID" value="VEN56022.1"/>
    <property type="molecule type" value="Genomic_DNA"/>
</dbReference>
<accession>A0A653D750</accession>
<protein>
    <recommendedName>
        <fullName evidence="4">Pre-C2HC domain-containing protein</fullName>
    </recommendedName>
</protein>
<keyword evidence="3" id="KW-1185">Reference proteome</keyword>
<feature type="compositionally biased region" description="Basic residues" evidence="1">
    <location>
        <begin position="408"/>
        <end position="418"/>
    </location>
</feature>
<name>A0A653D750_CALMS</name>
<dbReference type="OrthoDB" id="7367179at2759"/>
<feature type="compositionally biased region" description="Acidic residues" evidence="1">
    <location>
        <begin position="171"/>
        <end position="182"/>
    </location>
</feature>